<reference evidence="1 2" key="1">
    <citation type="submission" date="2017-04" db="EMBL/GenBank/DDBJ databases">
        <title>Whole Genome Sequence of 1,4-Dioxane Degrading Bacterium Mycobacterium dioxanotrophicus PH-06.</title>
        <authorList>
            <person name="He Y."/>
        </authorList>
    </citation>
    <scope>NUCLEOTIDE SEQUENCE [LARGE SCALE GENOMIC DNA]</scope>
    <source>
        <strain evidence="1 2">PH-06</strain>
    </source>
</reference>
<dbReference type="RefSeq" id="WP_087078032.1">
    <property type="nucleotide sequence ID" value="NZ_CP020809.1"/>
</dbReference>
<evidence type="ECO:0008006" key="3">
    <source>
        <dbReference type="Google" id="ProtNLM"/>
    </source>
</evidence>
<evidence type="ECO:0000313" key="1">
    <source>
        <dbReference type="EMBL" id="ART70575.1"/>
    </source>
</evidence>
<name>A0A1Y0C6A0_9MYCO</name>
<gene>
    <name evidence="1" type="ORF">BTO20_20325</name>
</gene>
<proteinExistence type="predicted"/>
<dbReference type="AlphaFoldDB" id="A0A1Y0C6A0"/>
<dbReference type="Proteomes" id="UP000195331">
    <property type="component" value="Chromosome"/>
</dbReference>
<organism evidence="1 2">
    <name type="scientific">Mycobacterium dioxanotrophicus</name>
    <dbReference type="NCBI Taxonomy" id="482462"/>
    <lineage>
        <taxon>Bacteria</taxon>
        <taxon>Bacillati</taxon>
        <taxon>Actinomycetota</taxon>
        <taxon>Actinomycetes</taxon>
        <taxon>Mycobacteriales</taxon>
        <taxon>Mycobacteriaceae</taxon>
        <taxon>Mycobacterium</taxon>
    </lineage>
</organism>
<accession>A0A1Y0C6A0</accession>
<evidence type="ECO:0000313" key="2">
    <source>
        <dbReference type="Proteomes" id="UP000195331"/>
    </source>
</evidence>
<dbReference type="KEGG" id="mdx:BTO20_20325"/>
<keyword evidence="2" id="KW-1185">Reference proteome</keyword>
<protein>
    <recommendedName>
        <fullName evidence="3">PE domain-containing protein</fullName>
    </recommendedName>
</protein>
<sequence length="112" mass="11185">MANEVTISSPEQFQATLNTLTTLRGQLDSALKASDAVTEAAEAAAKPGTGASDEIAPALEPFTSSLHTDITKVNELVNAGGGSIGSVTSDLAALLRGITGTDATAAETARAV</sequence>
<dbReference type="OrthoDB" id="9908449at2"/>
<dbReference type="EMBL" id="CP020809">
    <property type="protein sequence ID" value="ART70575.1"/>
    <property type="molecule type" value="Genomic_DNA"/>
</dbReference>